<dbReference type="InterPro" id="IPR011051">
    <property type="entry name" value="RmlC_Cupin_sf"/>
</dbReference>
<gene>
    <name evidence="6" type="ORF">GCM10008101_07710</name>
</gene>
<evidence type="ECO:0000256" key="3">
    <source>
        <dbReference type="ARBA" id="ARBA00022964"/>
    </source>
</evidence>
<evidence type="ECO:0000313" key="7">
    <source>
        <dbReference type="Proteomes" id="UP000643403"/>
    </source>
</evidence>
<dbReference type="RefSeq" id="WP_189447044.1">
    <property type="nucleotide sequence ID" value="NZ_BMXY01000001.1"/>
</dbReference>
<accession>A0ABQ3BT81</accession>
<keyword evidence="2" id="KW-0479">Metal-binding</keyword>
<dbReference type="PANTHER" id="PTHR12918">
    <property type="entry name" value="CYSTEINE DIOXYGENASE"/>
    <property type="match status" value="1"/>
</dbReference>
<name>A0ABQ3BT81_9GAMM</name>
<evidence type="ECO:0000256" key="4">
    <source>
        <dbReference type="ARBA" id="ARBA00023002"/>
    </source>
</evidence>
<evidence type="ECO:0000256" key="1">
    <source>
        <dbReference type="ARBA" id="ARBA00006622"/>
    </source>
</evidence>
<organism evidence="6 7">
    <name type="scientific">Cognatilysobacter xinjiangensis</name>
    <dbReference type="NCBI Taxonomy" id="546892"/>
    <lineage>
        <taxon>Bacteria</taxon>
        <taxon>Pseudomonadati</taxon>
        <taxon>Pseudomonadota</taxon>
        <taxon>Gammaproteobacteria</taxon>
        <taxon>Lysobacterales</taxon>
        <taxon>Lysobacteraceae</taxon>
        <taxon>Cognatilysobacter</taxon>
    </lineage>
</organism>
<proteinExistence type="inferred from homology"/>
<dbReference type="Pfam" id="PF05995">
    <property type="entry name" value="CDO_I"/>
    <property type="match status" value="1"/>
</dbReference>
<keyword evidence="3" id="KW-0223">Dioxygenase</keyword>
<keyword evidence="7" id="KW-1185">Reference proteome</keyword>
<dbReference type="InterPro" id="IPR014710">
    <property type="entry name" value="RmlC-like_jellyroll"/>
</dbReference>
<evidence type="ECO:0000256" key="2">
    <source>
        <dbReference type="ARBA" id="ARBA00022723"/>
    </source>
</evidence>
<dbReference type="Proteomes" id="UP000643403">
    <property type="component" value="Unassembled WGS sequence"/>
</dbReference>
<dbReference type="Gene3D" id="2.60.120.10">
    <property type="entry name" value="Jelly Rolls"/>
    <property type="match status" value="1"/>
</dbReference>
<evidence type="ECO:0000256" key="5">
    <source>
        <dbReference type="ARBA" id="ARBA00023004"/>
    </source>
</evidence>
<evidence type="ECO:0000313" key="6">
    <source>
        <dbReference type="EMBL" id="GGZ56732.1"/>
    </source>
</evidence>
<evidence type="ECO:0008006" key="8">
    <source>
        <dbReference type="Google" id="ProtNLM"/>
    </source>
</evidence>
<dbReference type="CDD" id="cd10548">
    <property type="entry name" value="cupin_CDO"/>
    <property type="match status" value="1"/>
</dbReference>
<dbReference type="SUPFAM" id="SSF51182">
    <property type="entry name" value="RmlC-like cupins"/>
    <property type="match status" value="1"/>
</dbReference>
<dbReference type="EMBL" id="BMXY01000001">
    <property type="protein sequence ID" value="GGZ56732.1"/>
    <property type="molecule type" value="Genomic_DNA"/>
</dbReference>
<comment type="caution">
    <text evidence="6">The sequence shown here is derived from an EMBL/GenBank/DDBJ whole genome shotgun (WGS) entry which is preliminary data.</text>
</comment>
<keyword evidence="5" id="KW-0408">Iron</keyword>
<dbReference type="PANTHER" id="PTHR12918:SF1">
    <property type="entry name" value="CYSTEINE DIOXYGENASE TYPE 1"/>
    <property type="match status" value="1"/>
</dbReference>
<keyword evidence="4" id="KW-0560">Oxidoreductase</keyword>
<sequence>MNIATLPDIDFPGHDRLIAAIDAAVTAGDDQTVTRSVRNTLCELIRDRGVRLPDCVYEPITDHYARRELYRSPQHGYSVVAMTWGPGQGTPVHDHSGLWCVEGVWDGELEITQYELLEQDGDRFRFRPAGGMQAGPGSAGSLIPPHEYHTIRNNSDDQVAVSLHIYKAEMQCCSTFAPVGGEWYQRGANVLRTDEAA</sequence>
<dbReference type="InterPro" id="IPR010300">
    <property type="entry name" value="CDO_1"/>
</dbReference>
<reference evidence="7" key="1">
    <citation type="journal article" date="2019" name="Int. J. Syst. Evol. Microbiol.">
        <title>The Global Catalogue of Microorganisms (GCM) 10K type strain sequencing project: providing services to taxonomists for standard genome sequencing and annotation.</title>
        <authorList>
            <consortium name="The Broad Institute Genomics Platform"/>
            <consortium name="The Broad Institute Genome Sequencing Center for Infectious Disease"/>
            <person name="Wu L."/>
            <person name="Ma J."/>
        </authorList>
    </citation>
    <scope>NUCLEOTIDE SEQUENCE [LARGE SCALE GENOMIC DNA]</scope>
    <source>
        <strain evidence="7">KCTC 22558</strain>
    </source>
</reference>
<protein>
    <recommendedName>
        <fullName evidence="8">Cysteine dioxygenase</fullName>
    </recommendedName>
</protein>
<comment type="similarity">
    <text evidence="1">Belongs to the cysteine dioxygenase family.</text>
</comment>